<name>A0A1F6UU18_9BACT</name>
<protein>
    <submittedName>
        <fullName evidence="2">Uncharacterized protein</fullName>
    </submittedName>
</protein>
<proteinExistence type="predicted"/>
<gene>
    <name evidence="2" type="ORF">A2814_03050</name>
</gene>
<evidence type="ECO:0000313" key="2">
    <source>
        <dbReference type="EMBL" id="OGI60875.1"/>
    </source>
</evidence>
<comment type="caution">
    <text evidence="2">The sequence shown here is derived from an EMBL/GenBank/DDBJ whole genome shotgun (WGS) entry which is preliminary data.</text>
</comment>
<reference evidence="2 3" key="1">
    <citation type="journal article" date="2016" name="Nat. Commun.">
        <title>Thousands of microbial genomes shed light on interconnected biogeochemical processes in an aquifer system.</title>
        <authorList>
            <person name="Anantharaman K."/>
            <person name="Brown C.T."/>
            <person name="Hug L.A."/>
            <person name="Sharon I."/>
            <person name="Castelle C.J."/>
            <person name="Probst A.J."/>
            <person name="Thomas B.C."/>
            <person name="Singh A."/>
            <person name="Wilkins M.J."/>
            <person name="Karaoz U."/>
            <person name="Brodie E.L."/>
            <person name="Williams K.H."/>
            <person name="Hubbard S.S."/>
            <person name="Banfield J.F."/>
        </authorList>
    </citation>
    <scope>NUCLEOTIDE SEQUENCE [LARGE SCALE GENOMIC DNA]</scope>
</reference>
<evidence type="ECO:0000256" key="1">
    <source>
        <dbReference type="SAM" id="MobiDB-lite"/>
    </source>
</evidence>
<dbReference type="STRING" id="1801732.A2814_03050"/>
<organism evidence="2 3">
    <name type="scientific">Candidatus Nomurabacteria bacterium RIFCSPHIGHO2_01_FULL_38_19</name>
    <dbReference type="NCBI Taxonomy" id="1801732"/>
    <lineage>
        <taxon>Bacteria</taxon>
        <taxon>Candidatus Nomuraibacteriota</taxon>
    </lineage>
</organism>
<feature type="region of interest" description="Disordered" evidence="1">
    <location>
        <begin position="180"/>
        <end position="214"/>
    </location>
</feature>
<evidence type="ECO:0000313" key="3">
    <source>
        <dbReference type="Proteomes" id="UP000177869"/>
    </source>
</evidence>
<dbReference type="Proteomes" id="UP000177869">
    <property type="component" value="Unassembled WGS sequence"/>
</dbReference>
<dbReference type="EMBL" id="MFTI01000012">
    <property type="protein sequence ID" value="OGI60875.1"/>
    <property type="molecule type" value="Genomic_DNA"/>
</dbReference>
<feature type="compositionally biased region" description="Basic and acidic residues" evidence="1">
    <location>
        <begin position="194"/>
        <end position="203"/>
    </location>
</feature>
<accession>A0A1F6UU18</accession>
<sequence length="214" mass="23090">MNEKEPNLENKKSKKITRFLPFVLTAVVAGGAGAAGGGASAYKLVKDSANQALDAQGRELSHYKDEYGKLAQKNREAHGIENESLKFLGATIKKGKDGNAELDLMIARGDHNHNHLTPLIYSVPVSLRRSLESLKGSLVQYDNKGSTETVIKVLITDKLGGVITVSARGVDGGWEITTEAYFPPFPPPPQNRGPEPDGKDKPKPFSAGPPKYKV</sequence>
<dbReference type="AlphaFoldDB" id="A0A1F6UU18"/>